<reference evidence="1" key="1">
    <citation type="journal article" date="2019" name="Environ. Microbiol.">
        <title>Fungal ecological strategies reflected in gene transcription - a case study of two litter decomposers.</title>
        <authorList>
            <person name="Barbi F."/>
            <person name="Kohler A."/>
            <person name="Barry K."/>
            <person name="Baskaran P."/>
            <person name="Daum C."/>
            <person name="Fauchery L."/>
            <person name="Ihrmark K."/>
            <person name="Kuo A."/>
            <person name="LaButti K."/>
            <person name="Lipzen A."/>
            <person name="Morin E."/>
            <person name="Grigoriev I.V."/>
            <person name="Henrissat B."/>
            <person name="Lindahl B."/>
            <person name="Martin F."/>
        </authorList>
    </citation>
    <scope>NUCLEOTIDE SEQUENCE</scope>
    <source>
        <strain evidence="1">JB14</strain>
    </source>
</reference>
<sequence length="112" mass="12720">MGLMWDCFMPVQTIQCQPVRERLYAWRNANERERKERRGWEAKKLVAGNGYYVLRSLLELAGKKETLGNVLFALAALAKDNPVVANEVALQEIVGHAKSRSGDTKLSTCRKR</sequence>
<keyword evidence="2" id="KW-1185">Reference proteome</keyword>
<dbReference type="AlphaFoldDB" id="A0A6A4HR34"/>
<organism evidence="1 2">
    <name type="scientific">Gymnopus androsaceus JB14</name>
    <dbReference type="NCBI Taxonomy" id="1447944"/>
    <lineage>
        <taxon>Eukaryota</taxon>
        <taxon>Fungi</taxon>
        <taxon>Dikarya</taxon>
        <taxon>Basidiomycota</taxon>
        <taxon>Agaricomycotina</taxon>
        <taxon>Agaricomycetes</taxon>
        <taxon>Agaricomycetidae</taxon>
        <taxon>Agaricales</taxon>
        <taxon>Marasmiineae</taxon>
        <taxon>Omphalotaceae</taxon>
        <taxon>Gymnopus</taxon>
    </lineage>
</organism>
<dbReference type="OrthoDB" id="5559898at2759"/>
<dbReference type="Proteomes" id="UP000799118">
    <property type="component" value="Unassembled WGS sequence"/>
</dbReference>
<evidence type="ECO:0000313" key="2">
    <source>
        <dbReference type="Proteomes" id="UP000799118"/>
    </source>
</evidence>
<protein>
    <submittedName>
        <fullName evidence="1">Uncharacterized protein</fullName>
    </submittedName>
</protein>
<accession>A0A6A4HR34</accession>
<gene>
    <name evidence="1" type="ORF">BT96DRAFT_938811</name>
</gene>
<name>A0A6A4HR34_9AGAR</name>
<dbReference type="EMBL" id="ML769459">
    <property type="protein sequence ID" value="KAE9400181.1"/>
    <property type="molecule type" value="Genomic_DNA"/>
</dbReference>
<evidence type="ECO:0000313" key="1">
    <source>
        <dbReference type="EMBL" id="KAE9400181.1"/>
    </source>
</evidence>
<proteinExistence type="predicted"/>